<reference evidence="2 3" key="1">
    <citation type="submission" date="2012-02" db="EMBL/GenBank/DDBJ databases">
        <title>Shotgun genome sequence of Phaeospirillum photometricum DSM 122.</title>
        <authorList>
            <person name="Duquesne K."/>
            <person name="Sturgis J."/>
        </authorList>
    </citation>
    <scope>NUCLEOTIDE SEQUENCE [LARGE SCALE GENOMIC DNA]</scope>
    <source>
        <strain evidence="3">DSM122</strain>
    </source>
</reference>
<dbReference type="PANTHER" id="PTHR15020:SF50">
    <property type="entry name" value="UPF0659 PROTEIN YMR090W"/>
    <property type="match status" value="1"/>
</dbReference>
<dbReference type="Proteomes" id="UP000033220">
    <property type="component" value="Chromosome DSM 122"/>
</dbReference>
<sequence length="224" mass="22618">MANDQAFSLLLFGATRGTGLALAALARAHGLAVVALARSGADTASLQALGCVVEEGDVLDAARVRAVVAAHPDARAVSTLGGGPLGASADHQGVVNVVDALTATGPRRLVLVTSLGVGESRVYASPRLIDAIGPVLDEKGRGEAYARAAGLALTVVRPGGLRDGPADGRGALYDDPQGHGWITRGELARLLLLCLNTPATEGRVLTALGQAEARLPEGVGPAFQ</sequence>
<protein>
    <submittedName>
        <fullName evidence="2">NAD-dependent epimerase/dehydratase</fullName>
    </submittedName>
</protein>
<dbReference type="InterPro" id="IPR016040">
    <property type="entry name" value="NAD(P)-bd_dom"/>
</dbReference>
<gene>
    <name evidence="2" type="ORF">RSPPHO_02609</name>
</gene>
<evidence type="ECO:0000259" key="1">
    <source>
        <dbReference type="Pfam" id="PF13460"/>
    </source>
</evidence>
<accession>H6SMV0</accession>
<feature type="domain" description="NAD(P)-binding" evidence="1">
    <location>
        <begin position="13"/>
        <end position="198"/>
    </location>
</feature>
<dbReference type="SUPFAM" id="SSF51735">
    <property type="entry name" value="NAD(P)-binding Rossmann-fold domains"/>
    <property type="match status" value="1"/>
</dbReference>
<dbReference type="PATRIC" id="fig|1150469.3.peg.2969"/>
<dbReference type="KEGG" id="rpm:RSPPHO_02609"/>
<dbReference type="Pfam" id="PF13460">
    <property type="entry name" value="NAD_binding_10"/>
    <property type="match status" value="1"/>
</dbReference>
<evidence type="ECO:0000313" key="2">
    <source>
        <dbReference type="EMBL" id="CCG09235.1"/>
    </source>
</evidence>
<dbReference type="Gene3D" id="3.40.50.720">
    <property type="entry name" value="NAD(P)-binding Rossmann-like Domain"/>
    <property type="match status" value="1"/>
</dbReference>
<dbReference type="InterPro" id="IPR036291">
    <property type="entry name" value="NAD(P)-bd_dom_sf"/>
</dbReference>
<dbReference type="EMBL" id="HE663493">
    <property type="protein sequence ID" value="CCG09235.1"/>
    <property type="molecule type" value="Genomic_DNA"/>
</dbReference>
<keyword evidence="3" id="KW-1185">Reference proteome</keyword>
<name>H6SMV0_PARPM</name>
<organism evidence="2 3">
    <name type="scientific">Pararhodospirillum photometricum DSM 122</name>
    <dbReference type="NCBI Taxonomy" id="1150469"/>
    <lineage>
        <taxon>Bacteria</taxon>
        <taxon>Pseudomonadati</taxon>
        <taxon>Pseudomonadota</taxon>
        <taxon>Alphaproteobacteria</taxon>
        <taxon>Rhodospirillales</taxon>
        <taxon>Rhodospirillaceae</taxon>
        <taxon>Pararhodospirillum</taxon>
    </lineage>
</organism>
<dbReference type="eggNOG" id="COG0702">
    <property type="taxonomic scope" value="Bacteria"/>
</dbReference>
<dbReference type="OrthoDB" id="7352421at2"/>
<dbReference type="HOGENOM" id="CLU_025711_4_5_5"/>
<dbReference type="PANTHER" id="PTHR15020">
    <property type="entry name" value="FLAVIN REDUCTASE-RELATED"/>
    <property type="match status" value="1"/>
</dbReference>
<dbReference type="STRING" id="1150469.RSPPHO_02609"/>
<evidence type="ECO:0000313" key="3">
    <source>
        <dbReference type="Proteomes" id="UP000033220"/>
    </source>
</evidence>
<dbReference type="AlphaFoldDB" id="H6SMV0"/>
<dbReference type="RefSeq" id="WP_014415866.1">
    <property type="nucleotide sequence ID" value="NC_017059.1"/>
</dbReference>
<proteinExistence type="predicted"/>